<protein>
    <recommendedName>
        <fullName evidence="4">Lipoprotein</fullName>
    </recommendedName>
</protein>
<feature type="chain" id="PRO_5047038726" description="Lipoprotein" evidence="1">
    <location>
        <begin position="26"/>
        <end position="101"/>
    </location>
</feature>
<evidence type="ECO:0000313" key="2">
    <source>
        <dbReference type="EMBL" id="WPJ94482.1"/>
    </source>
</evidence>
<evidence type="ECO:0008006" key="4">
    <source>
        <dbReference type="Google" id="ProtNLM"/>
    </source>
</evidence>
<keyword evidence="1" id="KW-0732">Signal</keyword>
<sequence>MRSLPNVLSRLAIPLLLTGCSVVKAPIDLATTTVKTTGQVASSACEMTGEVAGAVGSTASGIASVTRSVADIATSPVAQELALQSQGQTIKKVARKAIKRR</sequence>
<feature type="signal peptide" evidence="1">
    <location>
        <begin position="1"/>
        <end position="25"/>
    </location>
</feature>
<proteinExistence type="predicted"/>
<organism evidence="2 3">
    <name type="scientific">Coraliomargarita algicola</name>
    <dbReference type="NCBI Taxonomy" id="3092156"/>
    <lineage>
        <taxon>Bacteria</taxon>
        <taxon>Pseudomonadati</taxon>
        <taxon>Verrucomicrobiota</taxon>
        <taxon>Opitutia</taxon>
        <taxon>Puniceicoccales</taxon>
        <taxon>Coraliomargaritaceae</taxon>
        <taxon>Coraliomargarita</taxon>
    </lineage>
</organism>
<keyword evidence="3" id="KW-1185">Reference proteome</keyword>
<dbReference type="RefSeq" id="WP_319831410.1">
    <property type="nucleotide sequence ID" value="NZ_CP138858.1"/>
</dbReference>
<accession>A0ABZ0RFZ6</accession>
<name>A0ABZ0RFZ6_9BACT</name>
<evidence type="ECO:0000256" key="1">
    <source>
        <dbReference type="SAM" id="SignalP"/>
    </source>
</evidence>
<dbReference type="EMBL" id="CP138858">
    <property type="protein sequence ID" value="WPJ94482.1"/>
    <property type="molecule type" value="Genomic_DNA"/>
</dbReference>
<gene>
    <name evidence="2" type="ORF">SH580_13685</name>
</gene>
<dbReference type="Proteomes" id="UP001324993">
    <property type="component" value="Chromosome"/>
</dbReference>
<evidence type="ECO:0000313" key="3">
    <source>
        <dbReference type="Proteomes" id="UP001324993"/>
    </source>
</evidence>
<reference evidence="2 3" key="1">
    <citation type="submission" date="2023-11" db="EMBL/GenBank/DDBJ databases">
        <title>Coraliomargarita sp. nov., isolated from marine algae.</title>
        <authorList>
            <person name="Lee J.K."/>
            <person name="Baek J.H."/>
            <person name="Kim J.M."/>
            <person name="Choi D.G."/>
            <person name="Jeon C.O."/>
        </authorList>
    </citation>
    <scope>NUCLEOTIDE SEQUENCE [LARGE SCALE GENOMIC DNA]</scope>
    <source>
        <strain evidence="2 3">J2-16</strain>
    </source>
</reference>